<gene>
    <name evidence="2" type="ORF">DT603_14525</name>
</gene>
<feature type="chain" id="PRO_5046835621" description="Outer membrane protein beta-barrel domain-containing protein" evidence="1">
    <location>
        <begin position="25"/>
        <end position="268"/>
    </location>
</feature>
<comment type="caution">
    <text evidence="2">The sequence shown here is derived from an EMBL/GenBank/DDBJ whole genome shotgun (WGS) entry which is preliminary data.</text>
</comment>
<proteinExistence type="predicted"/>
<dbReference type="Proteomes" id="UP001429354">
    <property type="component" value="Unassembled WGS sequence"/>
</dbReference>
<organism evidence="2 3">
    <name type="scientific">Pseudoxanthomonas gei</name>
    <dbReference type="NCBI Taxonomy" id="1383030"/>
    <lineage>
        <taxon>Bacteria</taxon>
        <taxon>Pseudomonadati</taxon>
        <taxon>Pseudomonadota</taxon>
        <taxon>Gammaproteobacteria</taxon>
        <taxon>Lysobacterales</taxon>
        <taxon>Lysobacteraceae</taxon>
        <taxon>Pseudoxanthomonas</taxon>
    </lineage>
</organism>
<evidence type="ECO:0008006" key="4">
    <source>
        <dbReference type="Google" id="ProtNLM"/>
    </source>
</evidence>
<keyword evidence="1" id="KW-0732">Signal</keyword>
<dbReference type="SUPFAM" id="SSF56935">
    <property type="entry name" value="Porins"/>
    <property type="match status" value="1"/>
</dbReference>
<keyword evidence="3" id="KW-1185">Reference proteome</keyword>
<evidence type="ECO:0000256" key="1">
    <source>
        <dbReference type="SAM" id="SignalP"/>
    </source>
</evidence>
<accession>A0ABX0AF53</accession>
<name>A0ABX0AF53_9GAMM</name>
<dbReference type="EMBL" id="QOVG01000011">
    <property type="protein sequence ID" value="NDK40056.1"/>
    <property type="molecule type" value="Genomic_DNA"/>
</dbReference>
<dbReference type="RefSeq" id="WP_162350717.1">
    <property type="nucleotide sequence ID" value="NZ_QOVG01000011.1"/>
</dbReference>
<feature type="signal peptide" evidence="1">
    <location>
        <begin position="1"/>
        <end position="24"/>
    </location>
</feature>
<evidence type="ECO:0000313" key="2">
    <source>
        <dbReference type="EMBL" id="NDK40056.1"/>
    </source>
</evidence>
<evidence type="ECO:0000313" key="3">
    <source>
        <dbReference type="Proteomes" id="UP001429354"/>
    </source>
</evidence>
<reference evidence="2 3" key="1">
    <citation type="submission" date="2018-07" db="EMBL/GenBank/DDBJ databases">
        <title>Whole genome Sequencing of Pseudoxanthomonas gei KCTC 32298 (T).</title>
        <authorList>
            <person name="Kumar S."/>
            <person name="Bansal K."/>
            <person name="Kaur A."/>
            <person name="Patil P."/>
            <person name="Sharma S."/>
            <person name="Patil P.B."/>
        </authorList>
    </citation>
    <scope>NUCLEOTIDE SEQUENCE [LARGE SCALE GENOMIC DNA]</scope>
    <source>
        <strain evidence="2 3">KCTC 32298</strain>
    </source>
</reference>
<sequence>MHKHLPLSLALAAPGLFAASSAHAIEDDGFHLRLGAISAEGNSDIRGSTVFNGEEFDFSEGFDYGSAELSPRVEGQFRLSNRNRLLFNYFSYEKDQSATLGNDLSYDDVTLPAGSFAKIDSKFELASLVYDFAVVETDTISLGLQVGAEYAKVESTLSAGAGELDYSTSSREDGFAPVVGARFTAAPGEKWRVVVQAQYLDADWGDLGKYEGDLTRANALVEYRITPKFGVFAGYDWFKLDVEQTGGEGVVGLDQRFKGPMAGVTLSF</sequence>
<protein>
    <recommendedName>
        <fullName evidence="4">Outer membrane protein beta-barrel domain-containing protein</fullName>
    </recommendedName>
</protein>